<evidence type="ECO:0000256" key="1">
    <source>
        <dbReference type="ARBA" id="ARBA00000085"/>
    </source>
</evidence>
<evidence type="ECO:0000256" key="7">
    <source>
        <dbReference type="ARBA" id="ARBA00022692"/>
    </source>
</evidence>
<feature type="transmembrane region" description="Helical" evidence="15">
    <location>
        <begin position="6"/>
        <end position="24"/>
    </location>
</feature>
<feature type="transmembrane region" description="Helical" evidence="15">
    <location>
        <begin position="444"/>
        <end position="463"/>
    </location>
</feature>
<dbReference type="InterPro" id="IPR004358">
    <property type="entry name" value="Sig_transdc_His_kin-like_C"/>
</dbReference>
<dbReference type="Pfam" id="PF00512">
    <property type="entry name" value="HisKA"/>
    <property type="match status" value="1"/>
</dbReference>
<evidence type="ECO:0000256" key="2">
    <source>
        <dbReference type="ARBA" id="ARBA00004141"/>
    </source>
</evidence>
<evidence type="ECO:0000256" key="10">
    <source>
        <dbReference type="ARBA" id="ARBA00022989"/>
    </source>
</evidence>
<feature type="transmembrane region" description="Helical" evidence="15">
    <location>
        <begin position="161"/>
        <end position="182"/>
    </location>
</feature>
<sequence length="1178" mass="126973">MLAGWSIVLTALIYLCVLFAVAHYGDTTGRRWVNGRARPTIHALALAVFCTSWTFFGSVGLASRSGLDFLAIYIGPALVIGLCYGLVGRVVRLAKSQNITSIADFVASRYGKSERVAALVSITAVIGCVPYIALQLKAIAASLTTLLNAVEPGAMSQAVPIFGDLALLIALILAGFATAFGTRHVDATEHQDGLMLAIAAESVVKLIAFIGVGLAVIYGVFDGFGDLLARVAAHPGMTPLLDRGAGWPAFLGVTMMSGLIILLLPRQFHVTVVENRAEGETRRAAWLFPLYLVLINIFVVPLALSADLLLPPGVDRDMAVLEMPLRHGQNLTALVAFIGGLSAATAMVIVECVALAIMISNDLVIPVVLRRRALTGSAGIGNMGGLILAVRRVAIVLLMLLAYFYFRNMGEAALASIGLISFAAIAQIAPAFFAGLFWRRGTALGASAGIMGGLIVWALTLFIPSVADPGWLNSLGAIGVDWLGVDRLLIGSPGQEGLRFGLAEITRGASWSLVANTLAFVAFSLARPATPIERLQASTFVSPDMPAMGQSFRLWRATVTVGELRATIARYLGEEQTAASFQTFSAARGMTLEPQKDADIHLLRYAEHMLASAIGAASSRLVLSLLLRRRNVTKKAALKLLDDASAAIQYNRDLLQHALDHARQGITVFDKDLRLMCWNREFQDLFDLPPELARAGAGLDEIVRFNAARGSYGPGEPDEFVTARLESFVNDVEPVRVRLHDSGKVIEIRSAHMPDSGIVTTYTDITASVAAEEALERANETLEKRVRERTEELMRLNEELGRAKSEADDANVSKTRFLAAASHDILQPLNAARLYATSLVERAADTEEAGLAKNVDASLEAVEEILTALLDISRLDSGAMKAEVSSFRIDDILNQLRLEFEPIAREKGLKLTFLPCSLTVRSDRRLLRRLLQNLVSNAIKYTMKGRVIVGARRRRNRLRLEVWDTGMGIPPSKQKAVFREFQRLDQGARAARGLGLGLSIVQRIGRVLDHPIRLQSQVGRGSVFTVELPVAAPLPAMVSQGASRPTPVAPLAGMAVLCIDNEPAILDGMRTLLTGWGCAVIAAASLKEAQGALRRRKLGPDVVIADYHLDDGDGLEAITALRWKFGADLPAVLVTADRSPAVRDLAAEKDIHVLNKPLKPAALRSLLAQWRATRAAAE</sequence>
<evidence type="ECO:0000313" key="19">
    <source>
        <dbReference type="Proteomes" id="UP000603912"/>
    </source>
</evidence>
<reference evidence="18" key="2">
    <citation type="submission" date="2020-09" db="EMBL/GenBank/DDBJ databases">
        <authorList>
            <person name="Sun Q."/>
            <person name="Zhou Y."/>
        </authorList>
    </citation>
    <scope>NUCLEOTIDE SEQUENCE</scope>
    <source>
        <strain evidence="18">CGMCC 1.12214</strain>
    </source>
</reference>
<evidence type="ECO:0000259" key="17">
    <source>
        <dbReference type="PROSITE" id="PS50110"/>
    </source>
</evidence>
<feature type="transmembrane region" description="Helical" evidence="15">
    <location>
        <begin position="69"/>
        <end position="87"/>
    </location>
</feature>
<feature type="domain" description="Histidine kinase" evidence="16">
    <location>
        <begin position="820"/>
        <end position="1032"/>
    </location>
</feature>
<dbReference type="Proteomes" id="UP000603912">
    <property type="component" value="Unassembled WGS sequence"/>
</dbReference>
<dbReference type="Pfam" id="PF00072">
    <property type="entry name" value="Response_reg"/>
    <property type="match status" value="1"/>
</dbReference>
<evidence type="ECO:0000256" key="3">
    <source>
        <dbReference type="ARBA" id="ARBA00006434"/>
    </source>
</evidence>
<feature type="transmembrane region" description="Helical" evidence="15">
    <location>
        <begin position="116"/>
        <end position="141"/>
    </location>
</feature>
<evidence type="ECO:0000256" key="4">
    <source>
        <dbReference type="ARBA" id="ARBA00012438"/>
    </source>
</evidence>
<dbReference type="InterPro" id="IPR003661">
    <property type="entry name" value="HisK_dim/P_dom"/>
</dbReference>
<evidence type="ECO:0000256" key="6">
    <source>
        <dbReference type="ARBA" id="ARBA00022679"/>
    </source>
</evidence>
<feature type="coiled-coil region" evidence="14">
    <location>
        <begin position="768"/>
        <end position="813"/>
    </location>
</feature>
<keyword evidence="14" id="KW-0175">Coiled coil</keyword>
<feature type="transmembrane region" description="Helical" evidence="15">
    <location>
        <begin position="285"/>
        <end position="311"/>
    </location>
</feature>
<keyword evidence="7 15" id="KW-0812">Transmembrane</keyword>
<dbReference type="PANTHER" id="PTHR43047:SF9">
    <property type="entry name" value="HISTIDINE KINASE"/>
    <property type="match status" value="1"/>
</dbReference>
<comment type="similarity">
    <text evidence="3">Belongs to the sodium:solute symporter (SSF) (TC 2.A.21) family.</text>
</comment>
<dbReference type="RefSeq" id="WP_188516315.1">
    <property type="nucleotide sequence ID" value="NZ_BMES01000001.1"/>
</dbReference>
<dbReference type="Gene3D" id="1.10.287.130">
    <property type="match status" value="1"/>
</dbReference>
<evidence type="ECO:0000256" key="11">
    <source>
        <dbReference type="ARBA" id="ARBA00023136"/>
    </source>
</evidence>
<dbReference type="Pfam" id="PF12860">
    <property type="entry name" value="PAS_7"/>
    <property type="match status" value="1"/>
</dbReference>
<protein>
    <recommendedName>
        <fullName evidence="4">histidine kinase</fullName>
        <ecNumber evidence="4">2.7.13.3</ecNumber>
    </recommendedName>
</protein>
<keyword evidence="19" id="KW-1185">Reference proteome</keyword>
<evidence type="ECO:0000256" key="13">
    <source>
        <dbReference type="PROSITE-ProRule" id="PRU00169"/>
    </source>
</evidence>
<dbReference type="FunFam" id="3.30.565.10:FF:000049">
    <property type="entry name" value="Two-component sensor histidine kinase"/>
    <property type="match status" value="1"/>
</dbReference>
<dbReference type="InterPro" id="IPR011006">
    <property type="entry name" value="CheY-like_superfamily"/>
</dbReference>
<dbReference type="SMART" id="SM00387">
    <property type="entry name" value="HATPase_c"/>
    <property type="match status" value="1"/>
</dbReference>
<dbReference type="SUPFAM" id="SSF55785">
    <property type="entry name" value="PYP-like sensor domain (PAS domain)"/>
    <property type="match status" value="1"/>
</dbReference>
<keyword evidence="9" id="KW-0813">Transport</keyword>
<dbReference type="InterPro" id="IPR038377">
    <property type="entry name" value="Na/Glc_symporter_sf"/>
</dbReference>
<dbReference type="GO" id="GO:0015293">
    <property type="term" value="F:symporter activity"/>
    <property type="evidence" value="ECO:0007669"/>
    <property type="project" value="UniProtKB-KW"/>
</dbReference>
<dbReference type="GO" id="GO:0006814">
    <property type="term" value="P:sodium ion transport"/>
    <property type="evidence" value="ECO:0007669"/>
    <property type="project" value="UniProtKB-KW"/>
</dbReference>
<dbReference type="CDD" id="cd00156">
    <property type="entry name" value="REC"/>
    <property type="match status" value="1"/>
</dbReference>
<dbReference type="EC" id="2.7.13.3" evidence="4"/>
<dbReference type="Gene3D" id="3.30.565.10">
    <property type="entry name" value="Histidine kinase-like ATPase, C-terminal domain"/>
    <property type="match status" value="1"/>
</dbReference>
<dbReference type="FunFam" id="1.10.287.130:FF:000063">
    <property type="entry name" value="Hybrid sensor histidine kinase/response regulator"/>
    <property type="match status" value="1"/>
</dbReference>
<dbReference type="InterPro" id="IPR018212">
    <property type="entry name" value="Na/solute_symporter_CS"/>
</dbReference>
<evidence type="ECO:0000256" key="8">
    <source>
        <dbReference type="ARBA" id="ARBA00022777"/>
    </source>
</evidence>
<dbReference type="PROSITE" id="PS50110">
    <property type="entry name" value="RESPONSE_REGULATORY"/>
    <property type="match status" value="1"/>
</dbReference>
<keyword evidence="11 15" id="KW-0472">Membrane</keyword>
<feature type="transmembrane region" description="Helical" evidence="15">
    <location>
        <begin position="412"/>
        <end position="437"/>
    </location>
</feature>
<keyword evidence="8 18" id="KW-0418">Kinase</keyword>
<feature type="transmembrane region" description="Helical" evidence="15">
    <location>
        <begin position="44"/>
        <end position="63"/>
    </location>
</feature>
<keyword evidence="12" id="KW-0915">Sodium</keyword>
<reference evidence="18" key="1">
    <citation type="journal article" date="2014" name="Int. J. Syst. Evol. Microbiol.">
        <title>Complete genome sequence of Corynebacterium casei LMG S-19264T (=DSM 44701T), isolated from a smear-ripened cheese.</title>
        <authorList>
            <consortium name="US DOE Joint Genome Institute (JGI-PGF)"/>
            <person name="Walter F."/>
            <person name="Albersmeier A."/>
            <person name="Kalinowski J."/>
            <person name="Ruckert C."/>
        </authorList>
    </citation>
    <scope>NUCLEOTIDE SEQUENCE</scope>
    <source>
        <strain evidence="18">CGMCC 1.12214</strain>
    </source>
</reference>
<proteinExistence type="inferred from homology"/>
<evidence type="ECO:0000256" key="9">
    <source>
        <dbReference type="ARBA" id="ARBA00022847"/>
    </source>
</evidence>
<dbReference type="PROSITE" id="PS00457">
    <property type="entry name" value="NA_SOLUT_SYMP_2"/>
    <property type="match status" value="1"/>
</dbReference>
<keyword evidence="5 13" id="KW-0597">Phosphoprotein</keyword>
<feature type="transmembrane region" description="Helical" evidence="15">
    <location>
        <begin position="194"/>
        <end position="221"/>
    </location>
</feature>
<dbReference type="InterPro" id="IPR035965">
    <property type="entry name" value="PAS-like_dom_sf"/>
</dbReference>
<organism evidence="18 19">
    <name type="scientific">Alsobacter metallidurans</name>
    <dbReference type="NCBI Taxonomy" id="340221"/>
    <lineage>
        <taxon>Bacteria</taxon>
        <taxon>Pseudomonadati</taxon>
        <taxon>Pseudomonadota</taxon>
        <taxon>Alphaproteobacteria</taxon>
        <taxon>Hyphomicrobiales</taxon>
        <taxon>Alsobacteraceae</taxon>
        <taxon>Alsobacter</taxon>
    </lineage>
</organism>
<name>A0A917I3G4_9HYPH</name>
<evidence type="ECO:0000256" key="14">
    <source>
        <dbReference type="SAM" id="Coils"/>
    </source>
</evidence>
<evidence type="ECO:0000256" key="5">
    <source>
        <dbReference type="ARBA" id="ARBA00022553"/>
    </source>
</evidence>
<keyword evidence="9" id="KW-0769">Symport</keyword>
<comment type="caution">
    <text evidence="18">The sequence shown here is derived from an EMBL/GenBank/DDBJ whole genome shotgun (WGS) entry which is preliminary data.</text>
</comment>
<dbReference type="PROSITE" id="PS50109">
    <property type="entry name" value="HIS_KIN"/>
    <property type="match status" value="1"/>
</dbReference>
<dbReference type="SUPFAM" id="SSF47384">
    <property type="entry name" value="Homodimeric domain of signal transducing histidine kinase"/>
    <property type="match status" value="1"/>
</dbReference>
<dbReference type="InterPro" id="IPR003594">
    <property type="entry name" value="HATPase_dom"/>
</dbReference>
<dbReference type="Gene3D" id="1.20.1730.10">
    <property type="entry name" value="Sodium/glucose cotransporter"/>
    <property type="match status" value="1"/>
</dbReference>
<dbReference type="InterPro" id="IPR005467">
    <property type="entry name" value="His_kinase_dom"/>
</dbReference>
<dbReference type="GO" id="GO:0000155">
    <property type="term" value="F:phosphorelay sensor kinase activity"/>
    <property type="evidence" value="ECO:0007669"/>
    <property type="project" value="InterPro"/>
</dbReference>
<evidence type="ECO:0000256" key="12">
    <source>
        <dbReference type="ARBA" id="ARBA00023201"/>
    </source>
</evidence>
<comment type="catalytic activity">
    <reaction evidence="1">
        <text>ATP + protein L-histidine = ADP + protein N-phospho-L-histidine.</text>
        <dbReference type="EC" id="2.7.13.3"/>
    </reaction>
</comment>
<evidence type="ECO:0000313" key="18">
    <source>
        <dbReference type="EMBL" id="GGH10361.1"/>
    </source>
</evidence>
<dbReference type="GO" id="GO:0005886">
    <property type="term" value="C:plasma membrane"/>
    <property type="evidence" value="ECO:0007669"/>
    <property type="project" value="TreeGrafter"/>
</dbReference>
<dbReference type="NCBIfam" id="NF041832">
    <property type="entry name" value="near_NosP_CTERM"/>
    <property type="match status" value="1"/>
</dbReference>
<dbReference type="InterPro" id="IPR036890">
    <property type="entry name" value="HATPase_C_sf"/>
</dbReference>
<feature type="transmembrane region" description="Helical" evidence="15">
    <location>
        <begin position="245"/>
        <end position="264"/>
    </location>
</feature>
<dbReference type="AlphaFoldDB" id="A0A917I3G4"/>
<dbReference type="GO" id="GO:0009927">
    <property type="term" value="F:histidine phosphotransfer kinase activity"/>
    <property type="evidence" value="ECO:0007669"/>
    <property type="project" value="TreeGrafter"/>
</dbReference>
<dbReference type="InterPro" id="IPR001734">
    <property type="entry name" value="Na/solute_symporter"/>
</dbReference>
<accession>A0A917I3G4</accession>
<dbReference type="CDD" id="cd00082">
    <property type="entry name" value="HisKA"/>
    <property type="match status" value="1"/>
</dbReference>
<evidence type="ECO:0000259" key="16">
    <source>
        <dbReference type="PROSITE" id="PS50109"/>
    </source>
</evidence>
<keyword evidence="6" id="KW-0808">Transferase</keyword>
<dbReference type="EMBL" id="BMES01000001">
    <property type="protein sequence ID" value="GGH10361.1"/>
    <property type="molecule type" value="Genomic_DNA"/>
</dbReference>
<dbReference type="SUPFAM" id="SSF52172">
    <property type="entry name" value="CheY-like"/>
    <property type="match status" value="1"/>
</dbReference>
<dbReference type="Gene3D" id="3.30.450.20">
    <property type="entry name" value="PAS domain"/>
    <property type="match status" value="1"/>
</dbReference>
<dbReference type="PANTHER" id="PTHR43047">
    <property type="entry name" value="TWO-COMPONENT HISTIDINE PROTEIN KINASE"/>
    <property type="match status" value="1"/>
</dbReference>
<gene>
    <name evidence="18" type="ORF">GCM10007036_06850</name>
</gene>
<evidence type="ECO:0000256" key="15">
    <source>
        <dbReference type="SAM" id="Phobius"/>
    </source>
</evidence>
<keyword evidence="12" id="KW-0406">Ion transport</keyword>
<dbReference type="PROSITE" id="PS50283">
    <property type="entry name" value="NA_SOLUT_SYMP_3"/>
    <property type="match status" value="1"/>
</dbReference>
<dbReference type="InterPro" id="IPR036097">
    <property type="entry name" value="HisK_dim/P_sf"/>
</dbReference>
<dbReference type="Pfam" id="PF02518">
    <property type="entry name" value="HATPase_c"/>
    <property type="match status" value="1"/>
</dbReference>
<comment type="subcellular location">
    <subcellularLocation>
        <location evidence="2">Membrane</location>
        <topology evidence="2">Multi-pass membrane protein</topology>
    </subcellularLocation>
</comment>
<dbReference type="SMART" id="SM00388">
    <property type="entry name" value="HisKA"/>
    <property type="match status" value="1"/>
</dbReference>
<dbReference type="Gene3D" id="3.40.50.2300">
    <property type="match status" value="1"/>
</dbReference>
<dbReference type="SUPFAM" id="SSF55874">
    <property type="entry name" value="ATPase domain of HSP90 chaperone/DNA topoisomerase II/histidine kinase"/>
    <property type="match status" value="1"/>
</dbReference>
<feature type="modified residue" description="4-aspartylphosphate" evidence="13">
    <location>
        <position position="1106"/>
    </location>
</feature>
<feature type="domain" description="Response regulatory" evidence="17">
    <location>
        <begin position="1055"/>
        <end position="1171"/>
    </location>
</feature>
<keyword evidence="10 15" id="KW-1133">Transmembrane helix</keyword>
<dbReference type="SMART" id="SM00448">
    <property type="entry name" value="REC"/>
    <property type="match status" value="1"/>
</dbReference>
<feature type="transmembrane region" description="Helical" evidence="15">
    <location>
        <begin position="331"/>
        <end position="359"/>
    </location>
</feature>
<dbReference type="CDD" id="cd10322">
    <property type="entry name" value="SLC5sbd"/>
    <property type="match status" value="1"/>
</dbReference>
<keyword evidence="12" id="KW-0739">Sodium transport</keyword>
<feature type="transmembrane region" description="Helical" evidence="15">
    <location>
        <begin position="380"/>
        <end position="406"/>
    </location>
</feature>
<dbReference type="InterPro" id="IPR001789">
    <property type="entry name" value="Sig_transdc_resp-reg_receiver"/>
</dbReference>
<dbReference type="PRINTS" id="PR00344">
    <property type="entry name" value="BCTRLSENSOR"/>
</dbReference>